<proteinExistence type="predicted"/>
<sequence>MSFYEDARTMWDVVQRGSKISNNGRCLGFRNFKPDFSWISYNEFIERAEHFGSGLVRMGLTPGQSSNVGIYAQNCIEWAVAQYGCWSQSAIIIPLYDTLGPDASIFIIKQAEIEVAICDNDLKVRNLLSRKKEMPSLKHIITINAISKELSKLAEDKDVKLHSFNEIEDVGKKHPVQKLLPKPSDICLICYTSGTTGDPKGVMLTHENLISATGSVMANFPVSTEDSIISYLPSAHVYEQLNRASIFLNGASIGFFSGDVAKLVEDMKILQPTIFPAVPRILNKLYDK</sequence>
<keyword evidence="1 5" id="KW-0436">Ligase</keyword>
<keyword evidence="2" id="KW-0276">Fatty acid metabolism</keyword>
<protein>
    <recommendedName>
        <fullName evidence="3">long-chain-fatty-acid--CoA ligase</fullName>
        <ecNumber evidence="3">6.2.1.3</ecNumber>
    </recommendedName>
</protein>
<gene>
    <name evidence="5" type="primary">Acsl5</name>
    <name evidence="5" type="ORF">CDAR_30801</name>
</gene>
<dbReference type="Gene3D" id="3.40.50.12780">
    <property type="entry name" value="N-terminal domain of ligase-like"/>
    <property type="match status" value="1"/>
</dbReference>
<dbReference type="GO" id="GO:0004467">
    <property type="term" value="F:long-chain fatty acid-CoA ligase activity"/>
    <property type="evidence" value="ECO:0007669"/>
    <property type="project" value="UniProtKB-EC"/>
</dbReference>
<dbReference type="InterPro" id="IPR000873">
    <property type="entry name" value="AMP-dep_synth/lig_dom"/>
</dbReference>
<evidence type="ECO:0000256" key="3">
    <source>
        <dbReference type="ARBA" id="ARBA00026121"/>
    </source>
</evidence>
<organism evidence="5 6">
    <name type="scientific">Caerostris darwini</name>
    <dbReference type="NCBI Taxonomy" id="1538125"/>
    <lineage>
        <taxon>Eukaryota</taxon>
        <taxon>Metazoa</taxon>
        <taxon>Ecdysozoa</taxon>
        <taxon>Arthropoda</taxon>
        <taxon>Chelicerata</taxon>
        <taxon>Arachnida</taxon>
        <taxon>Araneae</taxon>
        <taxon>Araneomorphae</taxon>
        <taxon>Entelegynae</taxon>
        <taxon>Araneoidea</taxon>
        <taxon>Araneidae</taxon>
        <taxon>Caerostris</taxon>
    </lineage>
</organism>
<feature type="domain" description="AMP-dependent synthetase/ligase" evidence="4">
    <location>
        <begin position="35"/>
        <end position="286"/>
    </location>
</feature>
<comment type="caution">
    <text evidence="5">The sequence shown here is derived from an EMBL/GenBank/DDBJ whole genome shotgun (WGS) entry which is preliminary data.</text>
</comment>
<dbReference type="InterPro" id="IPR042099">
    <property type="entry name" value="ANL_N_sf"/>
</dbReference>
<dbReference type="Pfam" id="PF00501">
    <property type="entry name" value="AMP-binding"/>
    <property type="match status" value="1"/>
</dbReference>
<evidence type="ECO:0000313" key="6">
    <source>
        <dbReference type="Proteomes" id="UP001054837"/>
    </source>
</evidence>
<evidence type="ECO:0000256" key="2">
    <source>
        <dbReference type="ARBA" id="ARBA00022832"/>
    </source>
</evidence>
<dbReference type="EMBL" id="BPLQ01002005">
    <property type="protein sequence ID" value="GIX87461.1"/>
    <property type="molecule type" value="Genomic_DNA"/>
</dbReference>
<dbReference type="Proteomes" id="UP001054837">
    <property type="component" value="Unassembled WGS sequence"/>
</dbReference>
<evidence type="ECO:0000259" key="4">
    <source>
        <dbReference type="Pfam" id="PF00501"/>
    </source>
</evidence>
<dbReference type="PANTHER" id="PTHR43272:SF107">
    <property type="entry name" value="LONG-CHAIN-FATTY-ACID--COA LIGASE 5"/>
    <property type="match status" value="1"/>
</dbReference>
<keyword evidence="2" id="KW-0443">Lipid metabolism</keyword>
<accession>A0AAV4NV25</accession>
<keyword evidence="6" id="KW-1185">Reference proteome</keyword>
<feature type="non-terminal residue" evidence="5">
    <location>
        <position position="288"/>
    </location>
</feature>
<dbReference type="SUPFAM" id="SSF56801">
    <property type="entry name" value="Acetyl-CoA synthetase-like"/>
    <property type="match status" value="1"/>
</dbReference>
<dbReference type="PANTHER" id="PTHR43272">
    <property type="entry name" value="LONG-CHAIN-FATTY-ACID--COA LIGASE"/>
    <property type="match status" value="1"/>
</dbReference>
<reference evidence="5 6" key="1">
    <citation type="submission" date="2021-06" db="EMBL/GenBank/DDBJ databases">
        <title>Caerostris darwini draft genome.</title>
        <authorList>
            <person name="Kono N."/>
            <person name="Arakawa K."/>
        </authorList>
    </citation>
    <scope>NUCLEOTIDE SEQUENCE [LARGE SCALE GENOMIC DNA]</scope>
</reference>
<dbReference type="PROSITE" id="PS00455">
    <property type="entry name" value="AMP_BINDING"/>
    <property type="match status" value="1"/>
</dbReference>
<dbReference type="AlphaFoldDB" id="A0AAV4NV25"/>
<dbReference type="EC" id="6.2.1.3" evidence="3"/>
<evidence type="ECO:0000256" key="1">
    <source>
        <dbReference type="ARBA" id="ARBA00022598"/>
    </source>
</evidence>
<evidence type="ECO:0000313" key="5">
    <source>
        <dbReference type="EMBL" id="GIX87461.1"/>
    </source>
</evidence>
<dbReference type="GO" id="GO:0016020">
    <property type="term" value="C:membrane"/>
    <property type="evidence" value="ECO:0007669"/>
    <property type="project" value="TreeGrafter"/>
</dbReference>
<dbReference type="InterPro" id="IPR020845">
    <property type="entry name" value="AMP-binding_CS"/>
</dbReference>
<name>A0AAV4NV25_9ARAC</name>
<dbReference type="GO" id="GO:0005783">
    <property type="term" value="C:endoplasmic reticulum"/>
    <property type="evidence" value="ECO:0007669"/>
    <property type="project" value="TreeGrafter"/>
</dbReference>